<accession>A0A938XDL8</accession>
<gene>
    <name evidence="5" type="ORF">H6A20_09070</name>
</gene>
<proteinExistence type="inferred from homology"/>
<feature type="compositionally biased region" description="Acidic residues" evidence="2">
    <location>
        <begin position="362"/>
        <end position="382"/>
    </location>
</feature>
<evidence type="ECO:0000256" key="2">
    <source>
        <dbReference type="SAM" id="MobiDB-lite"/>
    </source>
</evidence>
<reference evidence="5" key="2">
    <citation type="journal article" date="2021" name="Sci. Rep.">
        <title>The distribution of antibiotic resistance genes in chicken gut microbiota commensals.</title>
        <authorList>
            <person name="Juricova H."/>
            <person name="Matiasovicova J."/>
            <person name="Kubasova T."/>
            <person name="Cejkova D."/>
            <person name="Rychlik I."/>
        </authorList>
    </citation>
    <scope>NUCLEOTIDE SEQUENCE</scope>
    <source>
        <strain evidence="5">An582</strain>
    </source>
</reference>
<sequence length="441" mass="47768">MAGRKSRKRPKRHGFATWSLGKKIGVIFSGVFFVVLSTAAVLLAGKMSKIETTSIDTDKLNISSEVEHEEGYTNIALFGLDSRAGDLGKGNRSDTMMIASLNNATKEVKLVSIYRDTLLQLDDGSYNKANSAYSFYGPEGAISLINKNLDMNIEKYVAVNFNALVDVIDAVGGLDITLTEEEVVHMNNYCVETSEVTGREYTKIEPEVAGTYHLNGVQAVSYSRIRYTAGGDFERANRQRHVLELIANEAQNMSLSTINKIIDKVFPQVSTNFTLTEMVSYAADFTKYKLGETMGFPEDNTTDMLNEVGSVVIPQTLSSNVLQVHQFLFGNDGYSVSSTVQGIEGGIATMAANNRYTGSSETVEDDTDYYETYDTDTGDDYGDGTGSGTDDWYYEEEGTGDWIGDDSGGDGYGDGGWDDAGGGSGDDSYGDSTAGDGTGMQ</sequence>
<protein>
    <submittedName>
        <fullName evidence="5">LCP family protein</fullName>
    </submittedName>
</protein>
<dbReference type="NCBIfam" id="TIGR00350">
    <property type="entry name" value="lytR_cpsA_psr"/>
    <property type="match status" value="1"/>
</dbReference>
<evidence type="ECO:0000313" key="6">
    <source>
        <dbReference type="Proteomes" id="UP000705508"/>
    </source>
</evidence>
<dbReference type="InterPro" id="IPR004474">
    <property type="entry name" value="LytR_CpsA_psr"/>
</dbReference>
<dbReference type="PANTHER" id="PTHR33392:SF6">
    <property type="entry name" value="POLYISOPRENYL-TEICHOIC ACID--PEPTIDOGLYCAN TEICHOIC ACID TRANSFERASE TAGU"/>
    <property type="match status" value="1"/>
</dbReference>
<dbReference type="InterPro" id="IPR050922">
    <property type="entry name" value="LytR/CpsA/Psr_CW_biosynth"/>
</dbReference>
<comment type="similarity">
    <text evidence="1">Belongs to the LytR/CpsA/Psr (LCP) family.</text>
</comment>
<reference evidence="5" key="1">
    <citation type="submission" date="2020-08" db="EMBL/GenBank/DDBJ databases">
        <authorList>
            <person name="Cejkova D."/>
            <person name="Kubasova T."/>
            <person name="Jahodarova E."/>
            <person name="Rychlik I."/>
        </authorList>
    </citation>
    <scope>NUCLEOTIDE SEQUENCE</scope>
    <source>
        <strain evidence="5">An582</strain>
    </source>
</reference>
<feature type="compositionally biased region" description="Acidic residues" evidence="2">
    <location>
        <begin position="392"/>
        <end position="408"/>
    </location>
</feature>
<feature type="domain" description="Cell envelope-related transcriptional attenuator" evidence="4">
    <location>
        <begin position="92"/>
        <end position="251"/>
    </location>
</feature>
<keyword evidence="3" id="KW-0472">Membrane</keyword>
<dbReference type="Pfam" id="PF03816">
    <property type="entry name" value="LytR_cpsA_psr"/>
    <property type="match status" value="1"/>
</dbReference>
<feature type="compositionally biased region" description="Gly residues" evidence="2">
    <location>
        <begin position="409"/>
        <end position="425"/>
    </location>
</feature>
<feature type="transmembrane region" description="Helical" evidence="3">
    <location>
        <begin position="20"/>
        <end position="44"/>
    </location>
</feature>
<evidence type="ECO:0000259" key="4">
    <source>
        <dbReference type="Pfam" id="PF03816"/>
    </source>
</evidence>
<feature type="region of interest" description="Disordered" evidence="2">
    <location>
        <begin position="358"/>
        <end position="441"/>
    </location>
</feature>
<feature type="compositionally biased region" description="Low complexity" evidence="2">
    <location>
        <begin position="426"/>
        <end position="435"/>
    </location>
</feature>
<evidence type="ECO:0000313" key="5">
    <source>
        <dbReference type="EMBL" id="MBM6948799.1"/>
    </source>
</evidence>
<dbReference type="AlphaFoldDB" id="A0A938XDL8"/>
<comment type="caution">
    <text evidence="5">The sequence shown here is derived from an EMBL/GenBank/DDBJ whole genome shotgun (WGS) entry which is preliminary data.</text>
</comment>
<dbReference type="PANTHER" id="PTHR33392">
    <property type="entry name" value="POLYISOPRENYL-TEICHOIC ACID--PEPTIDOGLYCAN TEICHOIC ACID TRANSFERASE TAGU"/>
    <property type="match status" value="1"/>
</dbReference>
<dbReference type="EMBL" id="JACJKS010000012">
    <property type="protein sequence ID" value="MBM6948799.1"/>
    <property type="molecule type" value="Genomic_DNA"/>
</dbReference>
<evidence type="ECO:0000256" key="3">
    <source>
        <dbReference type="SAM" id="Phobius"/>
    </source>
</evidence>
<organism evidence="5 6">
    <name type="scientific">Mordavella massiliensis</name>
    <dbReference type="NCBI Taxonomy" id="1871024"/>
    <lineage>
        <taxon>Bacteria</taxon>
        <taxon>Bacillati</taxon>
        <taxon>Bacillota</taxon>
        <taxon>Clostridia</taxon>
        <taxon>Eubacteriales</taxon>
        <taxon>Clostridiaceae</taxon>
        <taxon>Mordavella</taxon>
    </lineage>
</organism>
<dbReference type="Proteomes" id="UP000705508">
    <property type="component" value="Unassembled WGS sequence"/>
</dbReference>
<keyword evidence="3" id="KW-0812">Transmembrane</keyword>
<dbReference type="RefSeq" id="WP_204906804.1">
    <property type="nucleotide sequence ID" value="NZ_JACJKS010000012.1"/>
</dbReference>
<dbReference type="Gene3D" id="3.40.630.190">
    <property type="entry name" value="LCP protein"/>
    <property type="match status" value="1"/>
</dbReference>
<evidence type="ECO:0000256" key="1">
    <source>
        <dbReference type="ARBA" id="ARBA00006068"/>
    </source>
</evidence>
<name>A0A938XDL8_9CLOT</name>
<keyword evidence="3" id="KW-1133">Transmembrane helix</keyword>